<comment type="caution">
    <text evidence="1">The sequence shown here is derived from an EMBL/GenBank/DDBJ whole genome shotgun (WGS) entry which is preliminary data.</text>
</comment>
<proteinExistence type="predicted"/>
<dbReference type="Proteomes" id="UP001183615">
    <property type="component" value="Unassembled WGS sequence"/>
</dbReference>
<dbReference type="Gene3D" id="1.25.40.10">
    <property type="entry name" value="Tetratricopeptide repeat domain"/>
    <property type="match status" value="1"/>
</dbReference>
<dbReference type="EMBL" id="JAVREV010000002">
    <property type="protein sequence ID" value="MDT0441635.1"/>
    <property type="molecule type" value="Genomic_DNA"/>
</dbReference>
<accession>A0ABU2S0M7</accession>
<protein>
    <submittedName>
        <fullName evidence="1">Tetratricopeptide repeat protein</fullName>
    </submittedName>
</protein>
<sequence length="426" mass="45048">MLRYDQPSVSNWLSGTLPRKIARPFVVEALSRRLGRALTHTDLGFPPPAAHPNAQAGMSTAEELVELGRSDMNPSRRGVLSAGVFSAAMAVPGWSEAAERATAVSTGRASRVGMAEVQVVKDMTERLSGMYDEFGGGYARPLSAAFIANHLGDHLRADGPDHVRRAMAREAAFLCYLTGWMAVDEGDHGMAQRWYLTALELAAEAGDRDVHCHILRGMSVQAADLGHGPLAVRLADAAAEAAPGTAPRMRAFYAGQQAHAFAVAGERTGALRALREAETALDRAESGTATFGGYAPSTLAYTTAQVRHGLGDTAGSVASFRLHFRLRDEGDSRGSAVRFGALMAERQLAAGHLDAACATWHRVLDDYPGIRSGRADERVGGIRGLIRPYLGNGRARGLDERVRGLGVGGRGTRGGAVVSRAAGSGL</sequence>
<keyword evidence="2" id="KW-1185">Reference proteome</keyword>
<evidence type="ECO:0000313" key="2">
    <source>
        <dbReference type="Proteomes" id="UP001183615"/>
    </source>
</evidence>
<dbReference type="RefSeq" id="WP_311615600.1">
    <property type="nucleotide sequence ID" value="NZ_JAVREV010000002.1"/>
</dbReference>
<evidence type="ECO:0000313" key="1">
    <source>
        <dbReference type="EMBL" id="MDT0441635.1"/>
    </source>
</evidence>
<reference evidence="2" key="1">
    <citation type="submission" date="2023-07" db="EMBL/GenBank/DDBJ databases">
        <title>30 novel species of actinomycetes from the DSMZ collection.</title>
        <authorList>
            <person name="Nouioui I."/>
        </authorList>
    </citation>
    <scope>NUCLEOTIDE SEQUENCE [LARGE SCALE GENOMIC DNA]</scope>
    <source>
        <strain evidence="2">DSM 41886</strain>
    </source>
</reference>
<gene>
    <name evidence="1" type="ORF">RM779_03340</name>
</gene>
<organism evidence="1 2">
    <name type="scientific">Streptomyces johnsoniae</name>
    <dbReference type="NCBI Taxonomy" id="3075532"/>
    <lineage>
        <taxon>Bacteria</taxon>
        <taxon>Bacillati</taxon>
        <taxon>Actinomycetota</taxon>
        <taxon>Actinomycetes</taxon>
        <taxon>Kitasatosporales</taxon>
        <taxon>Streptomycetaceae</taxon>
        <taxon>Streptomyces</taxon>
    </lineage>
</organism>
<dbReference type="InterPro" id="IPR011990">
    <property type="entry name" value="TPR-like_helical_dom_sf"/>
</dbReference>
<name>A0ABU2S0M7_9ACTN</name>